<accession>A0A5N5UMT6</accession>
<evidence type="ECO:0000313" key="3">
    <source>
        <dbReference type="EMBL" id="KAB7517224.1"/>
    </source>
</evidence>
<keyword evidence="7" id="KW-1185">Reference proteome</keyword>
<dbReference type="GO" id="GO:0006813">
    <property type="term" value="P:potassium ion transport"/>
    <property type="evidence" value="ECO:0007669"/>
    <property type="project" value="InterPro"/>
</dbReference>
<reference evidence="5 6" key="1">
    <citation type="submission" date="2019-10" db="EMBL/GenBank/DDBJ databases">
        <title>Unraveling microbial dark matter from salterns through culturing: the case of the genus Halosegnis.</title>
        <authorList>
            <person name="Duran-Viseras A."/>
            <person name="Andrei A.-S."/>
            <person name="Vera-Gargallo B."/>
            <person name="Ghai R."/>
            <person name="Sanchez-Porro C."/>
            <person name="Ventosa A."/>
        </authorList>
    </citation>
    <scope>NUCLEOTIDE SEQUENCE [LARGE SCALE GENOMIC DNA]</scope>
    <source>
        <strain evidence="3 6">F17-44</strain>
        <strain evidence="2 7">F18-79</strain>
        <strain evidence="4 5">F19-13</strain>
    </source>
</reference>
<evidence type="ECO:0000313" key="5">
    <source>
        <dbReference type="Proteomes" id="UP000326207"/>
    </source>
</evidence>
<protein>
    <recommendedName>
        <fullName evidence="1">RCK C-terminal domain-containing protein</fullName>
    </recommendedName>
</protein>
<name>A0A5N5UET5_9EURY</name>
<dbReference type="Proteomes" id="UP000326865">
    <property type="component" value="Unassembled WGS sequence"/>
</dbReference>
<evidence type="ECO:0000313" key="2">
    <source>
        <dbReference type="EMBL" id="KAB7516524.1"/>
    </source>
</evidence>
<dbReference type="InterPro" id="IPR006037">
    <property type="entry name" value="RCK_C"/>
</dbReference>
<dbReference type="EMBL" id="QMDY01000001">
    <property type="protein sequence ID" value="KAB7520239.1"/>
    <property type="molecule type" value="Genomic_DNA"/>
</dbReference>
<dbReference type="Gene3D" id="3.30.70.1450">
    <property type="entry name" value="Regulator of K+ conductance, C-terminal domain"/>
    <property type="match status" value="1"/>
</dbReference>
<evidence type="ECO:0000259" key="1">
    <source>
        <dbReference type="PROSITE" id="PS51202"/>
    </source>
</evidence>
<proteinExistence type="predicted"/>
<evidence type="ECO:0000313" key="7">
    <source>
        <dbReference type="Proteomes" id="UP000326865"/>
    </source>
</evidence>
<accession>A0A5N5UCU4</accession>
<dbReference type="Pfam" id="PF02080">
    <property type="entry name" value="TrkA_C"/>
    <property type="match status" value="1"/>
</dbReference>
<dbReference type="Proteomes" id="UP000326302">
    <property type="component" value="Unassembled WGS sequence"/>
</dbReference>
<accession>A0A5N5UET5</accession>
<dbReference type="SUPFAM" id="SSF116726">
    <property type="entry name" value="TrkA C-terminal domain-like"/>
    <property type="match status" value="1"/>
</dbReference>
<sequence>MWQEERPRRVTTVTLAAESPLVGQAVGSLDVTVVAVHSQAGTEPLVPDTRTLAAGETLYIIAKPDAVRRVEAAATGADTD</sequence>
<dbReference type="AlphaFoldDB" id="A0A5N5UET5"/>
<feature type="domain" description="RCK C-terminal" evidence="1">
    <location>
        <begin position="1"/>
        <end position="76"/>
    </location>
</feature>
<evidence type="ECO:0000313" key="4">
    <source>
        <dbReference type="EMBL" id="KAB7520239.1"/>
    </source>
</evidence>
<evidence type="ECO:0000313" key="6">
    <source>
        <dbReference type="Proteomes" id="UP000326302"/>
    </source>
</evidence>
<dbReference type="EMBL" id="QJOW01000002">
    <property type="protein sequence ID" value="KAB7517224.1"/>
    <property type="molecule type" value="Genomic_DNA"/>
</dbReference>
<dbReference type="PROSITE" id="PS51202">
    <property type="entry name" value="RCK_C"/>
    <property type="match status" value="1"/>
</dbReference>
<dbReference type="EMBL" id="QKKZ01000001">
    <property type="protein sequence ID" value="KAB7516524.1"/>
    <property type="molecule type" value="Genomic_DNA"/>
</dbReference>
<organism evidence="3 6">
    <name type="scientific">Halosegnis rubeus</name>
    <dbReference type="NCBI Taxonomy" id="2212850"/>
    <lineage>
        <taxon>Archaea</taxon>
        <taxon>Methanobacteriati</taxon>
        <taxon>Methanobacteriota</taxon>
        <taxon>Stenosarchaea group</taxon>
        <taxon>Halobacteria</taxon>
        <taxon>Halobacteriales</taxon>
        <taxon>Natronomonadaceae</taxon>
        <taxon>Halosegnis</taxon>
    </lineage>
</organism>
<dbReference type="InterPro" id="IPR036721">
    <property type="entry name" value="RCK_C_sf"/>
</dbReference>
<comment type="caution">
    <text evidence="3">The sequence shown here is derived from an EMBL/GenBank/DDBJ whole genome shotgun (WGS) entry which is preliminary data.</text>
</comment>
<gene>
    <name evidence="2" type="ORF">DM867_00805</name>
    <name evidence="3" type="ORF">DMP03_06830</name>
    <name evidence="4" type="ORF">DP108_00700</name>
</gene>
<dbReference type="Proteomes" id="UP000326207">
    <property type="component" value="Unassembled WGS sequence"/>
</dbReference>
<dbReference type="GO" id="GO:0008324">
    <property type="term" value="F:monoatomic cation transmembrane transporter activity"/>
    <property type="evidence" value="ECO:0007669"/>
    <property type="project" value="InterPro"/>
</dbReference>